<keyword evidence="2" id="KW-0862">Zinc</keyword>
<protein>
    <submittedName>
        <fullName evidence="4">Uncharacterized protein</fullName>
    </submittedName>
</protein>
<evidence type="ECO:0000313" key="5">
    <source>
        <dbReference type="Proteomes" id="UP000308365"/>
    </source>
</evidence>
<keyword evidence="2" id="KW-0813">Transport</keyword>
<name>A0A4U1FRT3_MONMO</name>
<proteinExistence type="inferred from homology"/>
<evidence type="ECO:0000256" key="1">
    <source>
        <dbReference type="ARBA" id="ARBA00006939"/>
    </source>
</evidence>
<dbReference type="EMBL" id="RWIC01000014">
    <property type="protein sequence ID" value="TKC53011.1"/>
    <property type="molecule type" value="Genomic_DNA"/>
</dbReference>
<keyword evidence="2" id="KW-0864">Zinc transport</keyword>
<comment type="caution">
    <text evidence="4">The sequence shown here is derived from an EMBL/GenBank/DDBJ whole genome shotgun (WGS) entry which is preliminary data.</text>
</comment>
<feature type="non-terminal residue" evidence="4">
    <location>
        <position position="1"/>
    </location>
</feature>
<accession>A0A4U1FRT3</accession>
<evidence type="ECO:0000256" key="2">
    <source>
        <dbReference type="ARBA" id="ARBA00022906"/>
    </source>
</evidence>
<evidence type="ECO:0000313" key="4">
    <source>
        <dbReference type="EMBL" id="TKC53011.1"/>
    </source>
</evidence>
<gene>
    <name evidence="4" type="ORF">EI555_014605</name>
</gene>
<reference evidence="5" key="1">
    <citation type="journal article" date="2019" name="IScience">
        <title>Narwhal Genome Reveals Long-Term Low Genetic Diversity despite Current Large Abundance Size.</title>
        <authorList>
            <person name="Westbury M.V."/>
            <person name="Petersen B."/>
            <person name="Garde E."/>
            <person name="Heide-Jorgensen M.P."/>
            <person name="Lorenzen E.D."/>
        </authorList>
    </citation>
    <scope>NUCLEOTIDE SEQUENCE [LARGE SCALE GENOMIC DNA]</scope>
</reference>
<evidence type="ECO:0000256" key="3">
    <source>
        <dbReference type="SAM" id="SignalP"/>
    </source>
</evidence>
<keyword evidence="2" id="KW-0406">Ion transport</keyword>
<dbReference type="Proteomes" id="UP000308365">
    <property type="component" value="Unassembled WGS sequence"/>
</dbReference>
<keyword evidence="3" id="KW-0732">Signal</keyword>
<feature type="signal peptide" evidence="3">
    <location>
        <begin position="1"/>
        <end position="23"/>
    </location>
</feature>
<dbReference type="AlphaFoldDB" id="A0A4U1FRT3"/>
<feature type="chain" id="PRO_5020651765" evidence="3">
    <location>
        <begin position="24"/>
        <end position="252"/>
    </location>
</feature>
<dbReference type="GO" id="GO:0005385">
    <property type="term" value="F:zinc ion transmembrane transporter activity"/>
    <property type="evidence" value="ECO:0007669"/>
    <property type="project" value="TreeGrafter"/>
</dbReference>
<dbReference type="GO" id="GO:0006882">
    <property type="term" value="P:intracellular zinc ion homeostasis"/>
    <property type="evidence" value="ECO:0007669"/>
    <property type="project" value="TreeGrafter"/>
</dbReference>
<sequence length="252" mass="27584">LGGLRPRDPHWVAVGLLTWVALGLLVTRHEGHGGLHENFCGHSRRHPGVDFYQGQSCLCPWPHSQEHLVWAHPRSRAWRICPMAIAMATAMTASPTEDMDKTMSTAYALGLHFAWGGLLGDVFLNLMPPALEPHSYHCLEHNGRALSCLRDAESGCRLAPTSRVVWPWCFISGGRGLEILTTVTVPLQEVPQEVGHYALLAQSGNRGAGVCSLTLLTQRGARAVKCRRGGSWLGSATHCFIYRATTSHVRVA</sequence>
<comment type="similarity">
    <text evidence="1">Belongs to the ZIP transporter (TC 2.A.5) family.</text>
</comment>
<organism evidence="4 5">
    <name type="scientific">Monodon monoceros</name>
    <name type="common">Narwhal</name>
    <name type="synonym">Ceratodon monodon</name>
    <dbReference type="NCBI Taxonomy" id="40151"/>
    <lineage>
        <taxon>Eukaryota</taxon>
        <taxon>Metazoa</taxon>
        <taxon>Chordata</taxon>
        <taxon>Craniata</taxon>
        <taxon>Vertebrata</taxon>
        <taxon>Euteleostomi</taxon>
        <taxon>Mammalia</taxon>
        <taxon>Eutheria</taxon>
        <taxon>Laurasiatheria</taxon>
        <taxon>Artiodactyla</taxon>
        <taxon>Whippomorpha</taxon>
        <taxon>Cetacea</taxon>
        <taxon>Odontoceti</taxon>
        <taxon>Monodontidae</taxon>
        <taxon>Monodon</taxon>
    </lineage>
</organism>
<dbReference type="PANTHER" id="PTHR16950">
    <property type="entry name" value="ZINC TRANSPORTER SLC39A7 HISTIDINE-RICH MEMBRANE PROTEIN KE4"/>
    <property type="match status" value="1"/>
</dbReference>
<dbReference type="PANTHER" id="PTHR16950:SF16">
    <property type="entry name" value="ZINC TRANSPORTER ZIP13"/>
    <property type="match status" value="1"/>
</dbReference>